<dbReference type="InterPro" id="IPR001357">
    <property type="entry name" value="BRCT_dom"/>
</dbReference>
<dbReference type="OrthoDB" id="10025918at2759"/>
<dbReference type="PANTHER" id="PTHR13763">
    <property type="entry name" value="BREAST CANCER TYPE 1 SUSCEPTIBILITY PROTEIN BRCA1"/>
    <property type="match status" value="1"/>
</dbReference>
<comment type="subcellular location">
    <subcellularLocation>
        <location evidence="1">Nucleus</location>
    </subcellularLocation>
</comment>
<sequence>MGDLTEILLGCSDFGRLLENFLQPTASLGQTRQQLSLIYPARWKFRPVQELLRQLDTINGTIRALDEAVHGRAFLKISAMLSPETRQCVQHPGEAEATKQDPCLAASLGKVAEALAMVLWQEDEMEVAQPEEPQDFRGPSGPAPSSGRRLANAEALFQVVPVASENLKAAKESCNEVPEPSPHRELEGKQSGSVQMNALKGIKEDGLDNSRADFEPVTLAQKREDSKMQTYAKRSMRVLPWDSFAHAQMLVWFLWLPADCSLQSCIALWDLAARGALLLLLHQLLGEGIFHFTQFSAPITPPRKGLSLAKGLCHMLRALFLAFGSAFAFPFALSMFRASPKMSRTPSVAQRNRPTRAFSMCRPSRSSFESGEAPCQALTNLAGKRIIDVTDFDVGPNPKRRREGEGAQSSEQKGQAGKPASGTCGSQRSSRLRKGSKPQKDPRRALLFSQRMSQLSQSLSQKLKASGRTPRRSIRVRKGGWILARGPQGSEPNPDKPEELAPLRGLPPLMSAPSAPERPDVLFTGFARSDLHSLRKMVNCLGGLAVNSLTGGGNGRTNVRVVVQCTSDAGKTVATKRSLKYMEGVLAGAWVLSSEWVHKSMHAGHWLPEVRFQLAGDLHALGGPARGRNHGPELFQGCRFHFVAIPPGKKDGRLWFAKIRKSGMEDVQENLCLSIGAEEEGPTVGQLCRLVRRAGAQVLETIQKVPDAEETGILSGGPCFATLLAWSSAIKPIIQLPESPFRFLYLREVAEAIFRAMCDEVGEQTDCHEHHERCSGFEKMHLDNSLETSNWQADRRDLMVQWEKQIEERSVPEWRDKYVAYARLKRKLEQIKAAASVCRTGSEDFIPHAITRAAMESDYDESRRVSKESDTEAPLLHREVIDSRKETCPEAKLVGFELNYSHARELDFADDWAFKADPGCQGPAVCTASVAPVINSTSQHFVLFQLFLAVASQQRTALHLQAAITIPTHFTRLRHLVGFLIPARRMQRLDAMGGIFEDFVLEGLMLLNVLVTTSAVYWLLRELYLLFCLPALDMHAVDVDEHLVIPAIDIMMEGMLDAICFVLGCMLLLLAASTFLKKFGSNDNPTDAIILTYPLLFGPPALLRIFLCICRRLLYHALFKHGVIIDFSKGVSQHDFLLSWSYLGFVVAVGILIFDAYIRVHEGQVTAKAMTINVIVFTSPLYYMISSLLNSLRVEQEAIKRTCLQQLEKTKGPDAPEEVSPSAKHKLCPLAEGSICRAARGRKDLNLSIKLAKEAPDRHDSDERFGLRDMFWVPRLVSGTGRSTCGALLLVTSMPVVAFLTMLLALVSHRFFILSTYSGFTLTSEADLERTTFLKNMVFDGSTEIADVAESVFVLRYRMSKPKLGVVEPQVQTYKITVIHVKPTFRTLMLRGIVDNGDEYTECVPGKNVGHSMLTIPDNLVSLRLAFVVQMKGRRVEAAFDQFYFGMPFTDARSDQITTIYMSNRDDHGSATLLQSLPINADFPAFWLSARFYVADNVVNGRSPVNQVGKWRCDGWCQRQLQCLGFQDSREGNLSA</sequence>
<evidence type="ECO:0000313" key="9">
    <source>
        <dbReference type="EMBL" id="OLP86361.1"/>
    </source>
</evidence>
<dbReference type="InterPro" id="IPR031099">
    <property type="entry name" value="BRCA1-associated"/>
</dbReference>
<dbReference type="GO" id="GO:0045944">
    <property type="term" value="P:positive regulation of transcription by RNA polymerase II"/>
    <property type="evidence" value="ECO:0007669"/>
    <property type="project" value="TreeGrafter"/>
</dbReference>
<feature type="transmembrane region" description="Helical" evidence="7">
    <location>
        <begin position="1285"/>
        <end position="1307"/>
    </location>
</feature>
<dbReference type="Proteomes" id="UP000186817">
    <property type="component" value="Unassembled WGS sequence"/>
</dbReference>
<evidence type="ECO:0000256" key="3">
    <source>
        <dbReference type="ARBA" id="ARBA00022763"/>
    </source>
</evidence>
<keyword evidence="7" id="KW-0472">Membrane</keyword>
<feature type="transmembrane region" description="Helical" evidence="7">
    <location>
        <begin position="1088"/>
        <end position="1115"/>
    </location>
</feature>
<dbReference type="GO" id="GO:0004842">
    <property type="term" value="F:ubiquitin-protein transferase activity"/>
    <property type="evidence" value="ECO:0007669"/>
    <property type="project" value="TreeGrafter"/>
</dbReference>
<feature type="region of interest" description="Disordered" evidence="6">
    <location>
        <begin position="126"/>
        <end position="148"/>
    </location>
</feature>
<accession>A0A1Q9CTX6</accession>
<evidence type="ECO:0000256" key="6">
    <source>
        <dbReference type="SAM" id="MobiDB-lite"/>
    </source>
</evidence>
<evidence type="ECO:0000256" key="2">
    <source>
        <dbReference type="ARBA" id="ARBA00022737"/>
    </source>
</evidence>
<evidence type="ECO:0000313" key="10">
    <source>
        <dbReference type="Proteomes" id="UP000186817"/>
    </source>
</evidence>
<reference evidence="9 10" key="1">
    <citation type="submission" date="2016-02" db="EMBL/GenBank/DDBJ databases">
        <title>Genome analysis of coral dinoflagellate symbionts highlights evolutionary adaptations to a symbiotic lifestyle.</title>
        <authorList>
            <person name="Aranda M."/>
            <person name="Li Y."/>
            <person name="Liew Y.J."/>
            <person name="Baumgarten S."/>
            <person name="Simakov O."/>
            <person name="Wilson M."/>
            <person name="Piel J."/>
            <person name="Ashoor H."/>
            <person name="Bougouffa S."/>
            <person name="Bajic V.B."/>
            <person name="Ryu T."/>
            <person name="Ravasi T."/>
            <person name="Bayer T."/>
            <person name="Micklem G."/>
            <person name="Kim H."/>
            <person name="Bhak J."/>
            <person name="Lajeunesse T.C."/>
            <person name="Voolstra C.R."/>
        </authorList>
    </citation>
    <scope>NUCLEOTIDE SEQUENCE [LARGE SCALE GENOMIC DNA]</scope>
    <source>
        <strain evidence="9 10">CCMP2467</strain>
    </source>
</reference>
<feature type="transmembrane region" description="Helical" evidence="7">
    <location>
        <begin position="1136"/>
        <end position="1158"/>
    </location>
</feature>
<keyword evidence="3" id="KW-0227">DNA damage</keyword>
<feature type="compositionally biased region" description="Basic residues" evidence="6">
    <location>
        <begin position="469"/>
        <end position="478"/>
    </location>
</feature>
<keyword evidence="7" id="KW-1133">Transmembrane helix</keyword>
<feature type="transmembrane region" description="Helical" evidence="7">
    <location>
        <begin position="999"/>
        <end position="1020"/>
    </location>
</feature>
<dbReference type="GO" id="GO:0000724">
    <property type="term" value="P:double-strand break repair via homologous recombination"/>
    <property type="evidence" value="ECO:0007669"/>
    <property type="project" value="TreeGrafter"/>
</dbReference>
<keyword evidence="5" id="KW-0539">Nucleus</keyword>
<feature type="compositionally biased region" description="Low complexity" evidence="6">
    <location>
        <begin position="446"/>
        <end position="463"/>
    </location>
</feature>
<feature type="region of interest" description="Disordered" evidence="6">
    <location>
        <begin position="483"/>
        <end position="502"/>
    </location>
</feature>
<keyword evidence="7" id="KW-0812">Transmembrane</keyword>
<evidence type="ECO:0000259" key="8">
    <source>
        <dbReference type="PROSITE" id="PS50172"/>
    </source>
</evidence>
<proteinExistence type="predicted"/>
<keyword evidence="2" id="KW-0677">Repeat</keyword>
<keyword evidence="10" id="KW-1185">Reference proteome</keyword>
<evidence type="ECO:0000256" key="4">
    <source>
        <dbReference type="ARBA" id="ARBA00023204"/>
    </source>
</evidence>
<evidence type="ECO:0000256" key="1">
    <source>
        <dbReference type="ARBA" id="ARBA00004123"/>
    </source>
</evidence>
<feature type="transmembrane region" description="Helical" evidence="7">
    <location>
        <begin position="1170"/>
        <end position="1192"/>
    </location>
</feature>
<dbReference type="Gene3D" id="3.40.50.10190">
    <property type="entry name" value="BRCT domain"/>
    <property type="match status" value="1"/>
</dbReference>
<dbReference type="PROSITE" id="PS50172">
    <property type="entry name" value="BRCT"/>
    <property type="match status" value="1"/>
</dbReference>
<feature type="domain" description="BRCT" evidence="8">
    <location>
        <begin position="518"/>
        <end position="614"/>
    </location>
</feature>
<comment type="caution">
    <text evidence="9">The sequence shown here is derived from an EMBL/GenBank/DDBJ whole genome shotgun (WGS) entry which is preliminary data.</text>
</comment>
<name>A0A1Q9CTX6_SYMMI</name>
<dbReference type="EMBL" id="LSRX01000920">
    <property type="protein sequence ID" value="OLP86361.1"/>
    <property type="molecule type" value="Genomic_DNA"/>
</dbReference>
<evidence type="ECO:0000256" key="5">
    <source>
        <dbReference type="ARBA" id="ARBA00023242"/>
    </source>
</evidence>
<feature type="region of interest" description="Disordered" evidence="6">
    <location>
        <begin position="389"/>
        <end position="478"/>
    </location>
</feature>
<feature type="region of interest" description="Disordered" evidence="6">
    <location>
        <begin position="172"/>
        <end position="193"/>
    </location>
</feature>
<dbReference type="GO" id="GO:0005634">
    <property type="term" value="C:nucleus"/>
    <property type="evidence" value="ECO:0007669"/>
    <property type="project" value="UniProtKB-SubCell"/>
</dbReference>
<keyword evidence="4" id="KW-0234">DNA repair</keyword>
<evidence type="ECO:0000256" key="7">
    <source>
        <dbReference type="SAM" id="Phobius"/>
    </source>
</evidence>
<protein>
    <recommendedName>
        <fullName evidence="8">BRCT domain-containing protein</fullName>
    </recommendedName>
</protein>
<feature type="transmembrane region" description="Helical" evidence="7">
    <location>
        <begin position="1055"/>
        <end position="1076"/>
    </location>
</feature>
<dbReference type="SUPFAM" id="SSF52113">
    <property type="entry name" value="BRCT domain"/>
    <property type="match status" value="1"/>
</dbReference>
<dbReference type="PANTHER" id="PTHR13763:SF0">
    <property type="entry name" value="BREAST CANCER TYPE 1 SUSCEPTIBILITY PROTEIN"/>
    <property type="match status" value="1"/>
</dbReference>
<organism evidence="9 10">
    <name type="scientific">Symbiodinium microadriaticum</name>
    <name type="common">Dinoflagellate</name>
    <name type="synonym">Zooxanthella microadriatica</name>
    <dbReference type="NCBI Taxonomy" id="2951"/>
    <lineage>
        <taxon>Eukaryota</taxon>
        <taxon>Sar</taxon>
        <taxon>Alveolata</taxon>
        <taxon>Dinophyceae</taxon>
        <taxon>Suessiales</taxon>
        <taxon>Symbiodiniaceae</taxon>
        <taxon>Symbiodinium</taxon>
    </lineage>
</organism>
<dbReference type="InterPro" id="IPR036420">
    <property type="entry name" value="BRCT_dom_sf"/>
</dbReference>
<gene>
    <name evidence="9" type="ORF">AK812_SmicGene32552</name>
</gene>